<proteinExistence type="predicted"/>
<evidence type="ECO:0000313" key="2">
    <source>
        <dbReference type="Proteomes" id="UP000483078"/>
    </source>
</evidence>
<reference evidence="1 2" key="1">
    <citation type="submission" date="2019-06" db="EMBL/GenBank/DDBJ databases">
        <title>Enrichment of Autotrophic Halophilic Microorganisms from Red Sea Brine Pool Using Microbial Electrosynthesis System.</title>
        <authorList>
            <person name="Alqahtani M.F."/>
            <person name="Bajracharya S."/>
            <person name="Katuri K.P."/>
            <person name="Ali M."/>
            <person name="Saikaly P.E."/>
        </authorList>
    </citation>
    <scope>NUCLEOTIDE SEQUENCE [LARGE SCALE GENOMIC DNA]</scope>
    <source>
        <strain evidence="1">MES6</strain>
    </source>
</reference>
<dbReference type="Pfam" id="PF10983">
    <property type="entry name" value="DUF2793"/>
    <property type="match status" value="1"/>
</dbReference>
<comment type="caution">
    <text evidence="1">The sequence shown here is derived from an EMBL/GenBank/DDBJ whole genome shotgun (WGS) entry which is preliminary data.</text>
</comment>
<dbReference type="EMBL" id="VENJ01000013">
    <property type="protein sequence ID" value="MTJ05040.1"/>
    <property type="molecule type" value="Genomic_DNA"/>
</dbReference>
<dbReference type="Proteomes" id="UP000483078">
    <property type="component" value="Unassembled WGS sequence"/>
</dbReference>
<dbReference type="AlphaFoldDB" id="A0A7C9LPF3"/>
<gene>
    <name evidence="1" type="ORF">FH759_10160</name>
</gene>
<organism evidence="1 2">
    <name type="scientific">Sediminimonas qiaohouensis</name>
    <dbReference type="NCBI Taxonomy" id="552061"/>
    <lineage>
        <taxon>Bacteria</taxon>
        <taxon>Pseudomonadati</taxon>
        <taxon>Pseudomonadota</taxon>
        <taxon>Alphaproteobacteria</taxon>
        <taxon>Rhodobacterales</taxon>
        <taxon>Roseobacteraceae</taxon>
        <taxon>Sediminimonas</taxon>
    </lineage>
</organism>
<dbReference type="RefSeq" id="WP_273249814.1">
    <property type="nucleotide sequence ID" value="NZ_VENJ01000013.1"/>
</dbReference>
<sequence>MTDATPHLDLPYILPAQAQKHVTHNEAIARLDALTQLAVADRDRTVPPTDATEGARHIVAPGATAQWDGHDGKVALLLNGGWVFLTPRTGWMAYIAAEAALRVFDGAQWAEPPRDLDNLPGLGIATSSDAVNRLAVAAQATLFSHAGAGHQVKVNKSATGDTASVLFQTGWSGRAEMGTTGTDDFTIKLSPDGATWHEALRLNAATGAVSGTAVQQSADDTAPGRLMRADWGYGPGNLLGAVAQAGGVPTGAVIERGSTATGEYLRLADGTQICTHAISLGTITAAGSGTWADPYRTAPGFDWTFPAGFAAPPVIAAQGVPSGDVAGDPLRRVCSPAMDAPDSAALPGIALIRQGAAADADDFTVMLCATGRWA</sequence>
<dbReference type="InterPro" id="IPR021251">
    <property type="entry name" value="DUF2793"/>
</dbReference>
<evidence type="ECO:0000313" key="1">
    <source>
        <dbReference type="EMBL" id="MTJ05040.1"/>
    </source>
</evidence>
<name>A0A7C9LPF3_9RHOB</name>
<accession>A0A7C9LPF3</accession>
<protein>
    <submittedName>
        <fullName evidence="1">DUF2793 domain-containing protein</fullName>
    </submittedName>
</protein>